<keyword evidence="3" id="KW-1185">Reference proteome</keyword>
<dbReference type="EMBL" id="VDMD01000003">
    <property type="protein sequence ID" value="TRM66521.1"/>
    <property type="molecule type" value="Genomic_DNA"/>
</dbReference>
<gene>
    <name evidence="2" type="ORF">BD626DRAFT_159712</name>
</gene>
<protein>
    <recommendedName>
        <fullName evidence="1">F-box domain-containing protein</fullName>
    </recommendedName>
</protein>
<comment type="caution">
    <text evidence="2">The sequence shown here is derived from an EMBL/GenBank/DDBJ whole genome shotgun (WGS) entry which is preliminary data.</text>
</comment>
<sequence>MGFSDKMKTHRSGLSSLFSSLRVKGQKLTSFPLLELPYELLERVTMLSNPMDIMSLRRTCKTISTITYKHWVWLEVAVVVLDENGVVLPPKLLNDMPLEDLERLSLQPALFRRRLRDLGQGADAELWPVTQCLMRNCLPADEAISMHMTLVGGGRFLFVQHENHRKNDLFLIRLPATSEVRGEASTIAHTTFPEGSHSGRIHDYWRVKHSRSILRLVILEVLRVSVMSFSVDRARLLYFREELYQISIYEIDTAAEQPFFALIARTSDFGDITAMTSEIKHCGESRISLCDPKSLLLWDFARDERISFNIPGPPNPWDYVLPHVKVVDNRVIYLQRHRLAIYVLPRDAKGPLGKLRPSFELKSSHLSNVYFPHPATPRDPFVFHVHDRSRDNIRTYELSRGSGVPRAGSPRPMPRSGAWGEIWGPAPFVGCAGAHVITRILSLSARYAMWIDDDGAEGEAYAGSARLMCGDGESLLDQATFDAVSGRMCVAGPEHSLLVVDYV</sequence>
<proteinExistence type="predicted"/>
<evidence type="ECO:0000259" key="1">
    <source>
        <dbReference type="PROSITE" id="PS50181"/>
    </source>
</evidence>
<organism evidence="2 3">
    <name type="scientific">Schizophyllum amplum</name>
    <dbReference type="NCBI Taxonomy" id="97359"/>
    <lineage>
        <taxon>Eukaryota</taxon>
        <taxon>Fungi</taxon>
        <taxon>Dikarya</taxon>
        <taxon>Basidiomycota</taxon>
        <taxon>Agaricomycotina</taxon>
        <taxon>Agaricomycetes</taxon>
        <taxon>Agaricomycetidae</taxon>
        <taxon>Agaricales</taxon>
        <taxon>Schizophyllaceae</taxon>
        <taxon>Schizophyllum</taxon>
    </lineage>
</organism>
<feature type="domain" description="F-box" evidence="1">
    <location>
        <begin position="30"/>
        <end position="76"/>
    </location>
</feature>
<dbReference type="InterPro" id="IPR001810">
    <property type="entry name" value="F-box_dom"/>
</dbReference>
<dbReference type="OrthoDB" id="2901930at2759"/>
<evidence type="ECO:0000313" key="3">
    <source>
        <dbReference type="Proteomes" id="UP000320762"/>
    </source>
</evidence>
<dbReference type="AlphaFoldDB" id="A0A550CNZ3"/>
<dbReference type="Proteomes" id="UP000320762">
    <property type="component" value="Unassembled WGS sequence"/>
</dbReference>
<name>A0A550CNZ3_9AGAR</name>
<dbReference type="PROSITE" id="PS50181">
    <property type="entry name" value="FBOX"/>
    <property type="match status" value="1"/>
</dbReference>
<reference evidence="2 3" key="1">
    <citation type="journal article" date="2019" name="New Phytol.">
        <title>Comparative genomics reveals unique wood-decay strategies and fruiting body development in the Schizophyllaceae.</title>
        <authorList>
            <person name="Almasi E."/>
            <person name="Sahu N."/>
            <person name="Krizsan K."/>
            <person name="Balint B."/>
            <person name="Kovacs G.M."/>
            <person name="Kiss B."/>
            <person name="Cseklye J."/>
            <person name="Drula E."/>
            <person name="Henrissat B."/>
            <person name="Nagy I."/>
            <person name="Chovatia M."/>
            <person name="Adam C."/>
            <person name="LaButti K."/>
            <person name="Lipzen A."/>
            <person name="Riley R."/>
            <person name="Grigoriev I.V."/>
            <person name="Nagy L.G."/>
        </authorList>
    </citation>
    <scope>NUCLEOTIDE SEQUENCE [LARGE SCALE GENOMIC DNA]</scope>
    <source>
        <strain evidence="2 3">NL-1724</strain>
    </source>
</reference>
<accession>A0A550CNZ3</accession>
<evidence type="ECO:0000313" key="2">
    <source>
        <dbReference type="EMBL" id="TRM66521.1"/>
    </source>
</evidence>